<reference evidence="3" key="1">
    <citation type="submission" date="2019-10" db="EMBL/GenBank/DDBJ databases">
        <authorList>
            <consortium name="DOE Joint Genome Institute"/>
            <person name="Kuo A."/>
            <person name="Miyauchi S."/>
            <person name="Kiss E."/>
            <person name="Drula E."/>
            <person name="Kohler A."/>
            <person name="Sanchez-Garcia M."/>
            <person name="Andreopoulos B."/>
            <person name="Barry K.W."/>
            <person name="Bonito G."/>
            <person name="Buee M."/>
            <person name="Carver A."/>
            <person name="Chen C."/>
            <person name="Cichocki N."/>
            <person name="Clum A."/>
            <person name="Culley D."/>
            <person name="Crous P.W."/>
            <person name="Fauchery L."/>
            <person name="Girlanda M."/>
            <person name="Hayes R."/>
            <person name="Keri Z."/>
            <person name="LaButti K."/>
            <person name="Lipzen A."/>
            <person name="Lombard V."/>
            <person name="Magnuson J."/>
            <person name="Maillard F."/>
            <person name="Morin E."/>
            <person name="Murat C."/>
            <person name="Nolan M."/>
            <person name="Ohm R."/>
            <person name="Pangilinan J."/>
            <person name="Pereira M."/>
            <person name="Perotto S."/>
            <person name="Peter M."/>
            <person name="Riley R."/>
            <person name="Sitrit Y."/>
            <person name="Stielow B."/>
            <person name="Szollosi G."/>
            <person name="Zifcakova L."/>
            <person name="Stursova M."/>
            <person name="Spatafora J.W."/>
            <person name="Tedersoo L."/>
            <person name="Vaario L.-M."/>
            <person name="Yamada A."/>
            <person name="Yan M."/>
            <person name="Wang P."/>
            <person name="Xu J."/>
            <person name="Bruns T."/>
            <person name="Baldrian P."/>
            <person name="Vilgalys R."/>
            <person name="Henrissat B."/>
            <person name="Grigoriev I.V."/>
            <person name="Hibbett D."/>
            <person name="Nagy L.G."/>
            <person name="Martin F.M."/>
        </authorList>
    </citation>
    <scope>NUCLEOTIDE SEQUENCE</scope>
    <source>
        <strain evidence="3">Prilba</strain>
    </source>
</reference>
<feature type="compositionally biased region" description="Polar residues" evidence="1">
    <location>
        <begin position="23"/>
        <end position="34"/>
    </location>
</feature>
<proteinExistence type="predicted"/>
<dbReference type="InterPro" id="IPR029058">
    <property type="entry name" value="AB_hydrolase_fold"/>
</dbReference>
<evidence type="ECO:0000313" key="4">
    <source>
        <dbReference type="Proteomes" id="UP000759537"/>
    </source>
</evidence>
<sequence>MDVLTPSDRTDPSQSSASSSPPTLHSRNVNVTTNGVAPMGRGAFTHAVERSQTLADTKPSSPKVKKRIIVCCDGTWQDGVIISERWKYTNILRLSRAIHRVDERLTPPVAQIVFYQAGVGTESHGSEALLDGATGAGLADKVQEAYGFIAHNYEPGDEIFLFGFSRGAYTARMIAMVIKEIGVLDRTDMDHFAHLFVALQARGKSQDKDQIESLDAKLAAWTKHDSPGKARANYDGDSFAIKCIGVFDTVGSLGLPEELSFGSKKIRTLFGFPDSILGDHVERAYQALALNETRTDFVAFYFMARRLRFLTRLQSSNKFHLSEEGRRKNQVLKQCWFAGSHTDIGGGYKEHDLSILTLFWMVANIENIVSIDTKYMFSLLQPNSPWGAQKPHDPKTGVFVLADTTQRQPPTSFNPITHESIHPSVLMQSAIPQQLTNTLATHPDLICQLMPLEQQAKRYWPYAPGKHSWIGAADATDTEMKNEATVVRRQSFIARAVKSMKRRARGHVQSQSVGMPVQRPDSESMASLTPSEKSWVLRLMQETSLGDFIRDLV</sequence>
<dbReference type="AlphaFoldDB" id="A0A9P5TB09"/>
<dbReference type="PANTHER" id="PTHR33840:SF1">
    <property type="entry name" value="TLE1 PHOSPHOLIPASE DOMAIN-CONTAINING PROTEIN"/>
    <property type="match status" value="1"/>
</dbReference>
<dbReference type="SUPFAM" id="SSF53474">
    <property type="entry name" value="alpha/beta-Hydrolases"/>
    <property type="match status" value="1"/>
</dbReference>
<name>A0A9P5TB09_9AGAM</name>
<dbReference type="Proteomes" id="UP000759537">
    <property type="component" value="Unassembled WGS sequence"/>
</dbReference>
<dbReference type="Pfam" id="PF09994">
    <property type="entry name" value="T6SS_Tle1-like_cat"/>
    <property type="match status" value="1"/>
</dbReference>
<dbReference type="PANTHER" id="PTHR33840">
    <property type="match status" value="1"/>
</dbReference>
<feature type="region of interest" description="Disordered" evidence="1">
    <location>
        <begin position="1"/>
        <end position="34"/>
    </location>
</feature>
<keyword evidence="4" id="KW-1185">Reference proteome</keyword>
<reference evidence="3" key="2">
    <citation type="journal article" date="2020" name="Nat. Commun.">
        <title>Large-scale genome sequencing of mycorrhizal fungi provides insights into the early evolution of symbiotic traits.</title>
        <authorList>
            <person name="Miyauchi S."/>
            <person name="Kiss E."/>
            <person name="Kuo A."/>
            <person name="Drula E."/>
            <person name="Kohler A."/>
            <person name="Sanchez-Garcia M."/>
            <person name="Morin E."/>
            <person name="Andreopoulos B."/>
            <person name="Barry K.W."/>
            <person name="Bonito G."/>
            <person name="Buee M."/>
            <person name="Carver A."/>
            <person name="Chen C."/>
            <person name="Cichocki N."/>
            <person name="Clum A."/>
            <person name="Culley D."/>
            <person name="Crous P.W."/>
            <person name="Fauchery L."/>
            <person name="Girlanda M."/>
            <person name="Hayes R.D."/>
            <person name="Keri Z."/>
            <person name="LaButti K."/>
            <person name="Lipzen A."/>
            <person name="Lombard V."/>
            <person name="Magnuson J."/>
            <person name="Maillard F."/>
            <person name="Murat C."/>
            <person name="Nolan M."/>
            <person name="Ohm R.A."/>
            <person name="Pangilinan J."/>
            <person name="Pereira M.F."/>
            <person name="Perotto S."/>
            <person name="Peter M."/>
            <person name="Pfister S."/>
            <person name="Riley R."/>
            <person name="Sitrit Y."/>
            <person name="Stielow J.B."/>
            <person name="Szollosi G."/>
            <person name="Zifcakova L."/>
            <person name="Stursova M."/>
            <person name="Spatafora J.W."/>
            <person name="Tedersoo L."/>
            <person name="Vaario L.M."/>
            <person name="Yamada A."/>
            <person name="Yan M."/>
            <person name="Wang P."/>
            <person name="Xu J."/>
            <person name="Bruns T."/>
            <person name="Baldrian P."/>
            <person name="Vilgalys R."/>
            <person name="Dunand C."/>
            <person name="Henrissat B."/>
            <person name="Grigoriev I.V."/>
            <person name="Hibbett D."/>
            <person name="Nagy L.G."/>
            <person name="Martin F.M."/>
        </authorList>
    </citation>
    <scope>NUCLEOTIDE SEQUENCE</scope>
    <source>
        <strain evidence="3">Prilba</strain>
    </source>
</reference>
<organism evidence="3 4">
    <name type="scientific">Russula ochroleuca</name>
    <dbReference type="NCBI Taxonomy" id="152965"/>
    <lineage>
        <taxon>Eukaryota</taxon>
        <taxon>Fungi</taxon>
        <taxon>Dikarya</taxon>
        <taxon>Basidiomycota</taxon>
        <taxon>Agaricomycotina</taxon>
        <taxon>Agaricomycetes</taxon>
        <taxon>Russulales</taxon>
        <taxon>Russulaceae</taxon>
        <taxon>Russula</taxon>
    </lineage>
</organism>
<protein>
    <recommendedName>
        <fullName evidence="2">T6SS Phospholipase effector Tle1-like catalytic domain-containing protein</fullName>
    </recommendedName>
</protein>
<evidence type="ECO:0000256" key="1">
    <source>
        <dbReference type="SAM" id="MobiDB-lite"/>
    </source>
</evidence>
<feature type="compositionally biased region" description="Low complexity" evidence="1">
    <location>
        <begin position="12"/>
        <end position="22"/>
    </location>
</feature>
<dbReference type="InterPro" id="IPR018712">
    <property type="entry name" value="Tle1-like_cat"/>
</dbReference>
<evidence type="ECO:0000313" key="3">
    <source>
        <dbReference type="EMBL" id="KAF8482155.1"/>
    </source>
</evidence>
<feature type="region of interest" description="Disordered" evidence="1">
    <location>
        <begin position="503"/>
        <end position="527"/>
    </location>
</feature>
<dbReference type="EMBL" id="WHVB01000006">
    <property type="protein sequence ID" value="KAF8482155.1"/>
    <property type="molecule type" value="Genomic_DNA"/>
</dbReference>
<comment type="caution">
    <text evidence="3">The sequence shown here is derived from an EMBL/GenBank/DDBJ whole genome shotgun (WGS) entry which is preliminary data.</text>
</comment>
<accession>A0A9P5TB09</accession>
<gene>
    <name evidence="3" type="ORF">DFH94DRAFT_838340</name>
</gene>
<feature type="domain" description="T6SS Phospholipase effector Tle1-like catalytic" evidence="2">
    <location>
        <begin position="66"/>
        <end position="363"/>
    </location>
</feature>
<evidence type="ECO:0000259" key="2">
    <source>
        <dbReference type="Pfam" id="PF09994"/>
    </source>
</evidence>
<dbReference type="OrthoDB" id="3057168at2759"/>